<comment type="subcellular location">
    <subcellularLocation>
        <location evidence="1">Cell membrane</location>
        <topology evidence="1">Multi-pass membrane protein</topology>
    </subcellularLocation>
</comment>
<evidence type="ECO:0000259" key="8">
    <source>
        <dbReference type="Pfam" id="PF03176"/>
    </source>
</evidence>
<dbReference type="Gene3D" id="1.20.1640.10">
    <property type="entry name" value="Multidrug efflux transporter AcrB transmembrane domain"/>
    <property type="match status" value="2"/>
</dbReference>
<keyword evidence="4 7" id="KW-1133">Transmembrane helix</keyword>
<feature type="transmembrane region" description="Helical" evidence="7">
    <location>
        <begin position="192"/>
        <end position="213"/>
    </location>
</feature>
<comment type="caution">
    <text evidence="9">The sequence shown here is derived from an EMBL/GenBank/DDBJ whole genome shotgun (WGS) entry which is preliminary data.</text>
</comment>
<evidence type="ECO:0000256" key="2">
    <source>
        <dbReference type="ARBA" id="ARBA00022475"/>
    </source>
</evidence>
<feature type="transmembrane region" description="Helical" evidence="7">
    <location>
        <begin position="295"/>
        <end position="318"/>
    </location>
</feature>
<dbReference type="RefSeq" id="WP_087373127.1">
    <property type="nucleotide sequence ID" value="NZ_NFKK01000009.1"/>
</dbReference>
<name>A0A1Y4LCM9_9FIRM</name>
<dbReference type="EMBL" id="NFKK01000009">
    <property type="protein sequence ID" value="OUP52581.1"/>
    <property type="molecule type" value="Genomic_DNA"/>
</dbReference>
<evidence type="ECO:0000256" key="6">
    <source>
        <dbReference type="SAM" id="MobiDB-lite"/>
    </source>
</evidence>
<evidence type="ECO:0000313" key="9">
    <source>
        <dbReference type="EMBL" id="OUP52581.1"/>
    </source>
</evidence>
<dbReference type="InterPro" id="IPR004869">
    <property type="entry name" value="MMPL_dom"/>
</dbReference>
<feature type="transmembrane region" description="Helical" evidence="7">
    <location>
        <begin position="641"/>
        <end position="666"/>
    </location>
</feature>
<dbReference type="PANTHER" id="PTHR33406">
    <property type="entry name" value="MEMBRANE PROTEIN MJ1562-RELATED"/>
    <property type="match status" value="1"/>
</dbReference>
<gene>
    <name evidence="9" type="ORF">B5F17_08845</name>
</gene>
<evidence type="ECO:0000256" key="7">
    <source>
        <dbReference type="SAM" id="Phobius"/>
    </source>
</evidence>
<organism evidence="9 10">
    <name type="scientific">Butyricicoccus pullicaecorum</name>
    <dbReference type="NCBI Taxonomy" id="501571"/>
    <lineage>
        <taxon>Bacteria</taxon>
        <taxon>Bacillati</taxon>
        <taxon>Bacillota</taxon>
        <taxon>Clostridia</taxon>
        <taxon>Eubacteriales</taxon>
        <taxon>Butyricicoccaceae</taxon>
        <taxon>Butyricicoccus</taxon>
    </lineage>
</organism>
<feature type="transmembrane region" description="Helical" evidence="7">
    <location>
        <begin position="687"/>
        <end position="707"/>
    </location>
</feature>
<dbReference type="PANTHER" id="PTHR33406:SF13">
    <property type="entry name" value="MEMBRANE PROTEIN YDFJ"/>
    <property type="match status" value="1"/>
</dbReference>
<keyword evidence="3 7" id="KW-0812">Transmembrane</keyword>
<evidence type="ECO:0000256" key="1">
    <source>
        <dbReference type="ARBA" id="ARBA00004651"/>
    </source>
</evidence>
<dbReference type="AlphaFoldDB" id="A0A1Y4LCM9"/>
<feature type="domain" description="Membrane transport protein MMPL" evidence="8">
    <location>
        <begin position="549"/>
        <end position="741"/>
    </location>
</feature>
<feature type="transmembrane region" description="Helical" evidence="7">
    <location>
        <begin position="346"/>
        <end position="364"/>
    </location>
</feature>
<feature type="transmembrane region" description="Helical" evidence="7">
    <location>
        <begin position="219"/>
        <end position="238"/>
    </location>
</feature>
<sequence>MSEERKSEDFMLKLARFIVDKRKAFYLVFLAAVLFCAASVSKVHVNNDITSYLPADTETRRGLTLMEEEFTTLGSGQFMLTNITYDEADQVAKEIEHIDGVSGVEFDDTEKHYTGSSALITVTFDGEKDDPVALQAMDHLKSILAPYDTYIYSEVGLDTSAQLQSEMGIILVIAAIVIVIVLLFTSKSYMEVPVYVIVFGVAAVLNMGTNYWFGEVSYITNSVAIVLQLALAIDYAIIFCHRYMEERETKPAREADIAALSKAIVEISSSSLTTISGMIALMLMQFRIGFDMGAVMSKGIICSMLTVFLLMPGLLMLFSNGIERTRHPNLVPRISLVGKAVVKLRYILPPIFLVTIIAGIFLSGKCDYCFSENVIDTNNPPEQRIALDRISDTFGNQNTIALLVPKGDYEKEGKILAKISELPEIDRAQGLANTEAEGYMLTDKLKPRQFAEIAGVDIEMARLLYQAYGLEHEEYGAIFQNPDDYEIPLVDSFQFLCEQKDKGVIKLEGEQAEMVDDLQEQLDIGLPQLQGEHWSRLVFIADVPEESPQTFALLDQMRAIAAQYYGDDVLLVGNSTNARDLSESFSGDNLKISVLTALFVMIILLFTFKSAGLPILLVLTIQGSIWINFSFPYLTHTNLFFLSYLVVSSIQMGATIDYAIVITNRYMELKTIMSHRDAVIETLNQSFPTILTSGSIMTASGFLIGMISTNPPISSLGLALGRGTLTSIFLVMTVLPQLLILGDTLIERTAITLNIDRKQRFSGGIMHVDGHIRGHVSGFVDGEIRGLIRGDINAMIESKKPIKKDPADPESHTEEETSK</sequence>
<evidence type="ECO:0000256" key="3">
    <source>
        <dbReference type="ARBA" id="ARBA00022692"/>
    </source>
</evidence>
<reference evidence="10" key="1">
    <citation type="submission" date="2017-04" db="EMBL/GenBank/DDBJ databases">
        <title>Function of individual gut microbiota members based on whole genome sequencing of pure cultures obtained from chicken caecum.</title>
        <authorList>
            <person name="Medvecky M."/>
            <person name="Cejkova D."/>
            <person name="Polansky O."/>
            <person name="Karasova D."/>
            <person name="Kubasova T."/>
            <person name="Cizek A."/>
            <person name="Rychlik I."/>
        </authorList>
    </citation>
    <scope>NUCLEOTIDE SEQUENCE [LARGE SCALE GENOMIC DNA]</scope>
    <source>
        <strain evidence="10">An180</strain>
    </source>
</reference>
<dbReference type="SUPFAM" id="SSF82866">
    <property type="entry name" value="Multidrug efflux transporter AcrB transmembrane domain"/>
    <property type="match status" value="2"/>
</dbReference>
<feature type="region of interest" description="Disordered" evidence="6">
    <location>
        <begin position="798"/>
        <end position="819"/>
    </location>
</feature>
<keyword evidence="5 7" id="KW-0472">Membrane</keyword>
<keyword evidence="2" id="KW-1003">Cell membrane</keyword>
<evidence type="ECO:0000256" key="4">
    <source>
        <dbReference type="ARBA" id="ARBA00022989"/>
    </source>
</evidence>
<dbReference type="InterPro" id="IPR050545">
    <property type="entry name" value="Mycobact_MmpL"/>
</dbReference>
<dbReference type="Proteomes" id="UP000195897">
    <property type="component" value="Unassembled WGS sequence"/>
</dbReference>
<feature type="transmembrane region" description="Helical" evidence="7">
    <location>
        <begin position="167"/>
        <end position="185"/>
    </location>
</feature>
<feature type="transmembrane region" description="Helical" evidence="7">
    <location>
        <begin position="719"/>
        <end position="741"/>
    </location>
</feature>
<evidence type="ECO:0000313" key="10">
    <source>
        <dbReference type="Proteomes" id="UP000195897"/>
    </source>
</evidence>
<dbReference type="GO" id="GO:0005886">
    <property type="term" value="C:plasma membrane"/>
    <property type="evidence" value="ECO:0007669"/>
    <property type="project" value="UniProtKB-SubCell"/>
</dbReference>
<proteinExistence type="predicted"/>
<feature type="domain" description="Membrane transport protein MMPL" evidence="8">
    <location>
        <begin position="115"/>
        <end position="321"/>
    </location>
</feature>
<accession>A0A1Y4LCM9</accession>
<protein>
    <submittedName>
        <fullName evidence="9">RND transporter</fullName>
    </submittedName>
</protein>
<dbReference type="Pfam" id="PF03176">
    <property type="entry name" value="MMPL"/>
    <property type="match status" value="2"/>
</dbReference>
<evidence type="ECO:0000256" key="5">
    <source>
        <dbReference type="ARBA" id="ARBA00023136"/>
    </source>
</evidence>